<dbReference type="PROSITE" id="PS51257">
    <property type="entry name" value="PROKAR_LIPOPROTEIN"/>
    <property type="match status" value="1"/>
</dbReference>
<organism evidence="1 2">
    <name type="scientific">Ureaplasma zalophigenitalium</name>
    <dbReference type="NCBI Taxonomy" id="907723"/>
    <lineage>
        <taxon>Bacteria</taxon>
        <taxon>Bacillati</taxon>
        <taxon>Mycoplasmatota</taxon>
        <taxon>Mycoplasmoidales</taxon>
        <taxon>Mycoplasmoidaceae</taxon>
        <taxon>Ureaplasma</taxon>
    </lineage>
</organism>
<sequence length="682" mass="78723">MKRLSKKWRIFTGLSAFGVLASVVTILSTSCKQEAKLYKIFPTYVSQADNLLALGIAPDFYPTQLFWKKKSPFDYMNALQSQTFQSYIKSKPDFAQKLTSKLANLEAQIQNYDPSWFSFSGNAYNEGRSEEYWYFNKGSMVLYERYLFDSSHFQPGAKTLELQGGPITKNTHAYPTDFKASRDLFLTLSPEQINNFNIKPDSELRQNLKLGLQYHDKQKGELYPLYNYAHHAQQINERYLHDYANLGFDFWNSNFAKFIIGYEKTSDNQIVINQNAVPIFAPASDWRNQNSLNSKIFFLINNLILSEKEKKAGVKKLNYRPDLCSYNLNDPLPLCELNNDEDKKSQSVLHHHPVYEQNLRLDGGAQIYLGSMREAMLYLYDIAYWTVAYAHSPEAAKLFANDPVRLNLMKNALKNADHIAGNLYDRLTKMRHLFQKLNLVDARYDPSTYNFNNDKSLAIGLLTTFERNGTSTLQTISKYGFLYYDLGFKGPRPHLKGNAYQALLQPVANKIPKGCHIHDNGDMHCLYDDGSEAVKKAKESITNSILNMDDHGWWWNLGTDSLEAGNFSKFNNNFDVIFNLSKDKKNLFANHTTNTYINAMLTNDVQEKTVEDPKILSRNIFIEDYTLWTEGIRSPIGYNQILDATLENLLNLISKDLKDQYQTEINDAYNWGDYWDQFVQEK</sequence>
<dbReference type="RefSeq" id="WP_263818033.1">
    <property type="nucleotide sequence ID" value="NZ_JAOXHJ010000005.1"/>
</dbReference>
<keyword evidence="2" id="KW-1185">Reference proteome</keyword>
<accession>A0ABT3BPR0</accession>
<dbReference type="EMBL" id="JAOXHJ010000005">
    <property type="protein sequence ID" value="MCV3754230.1"/>
    <property type="molecule type" value="Genomic_DNA"/>
</dbReference>
<evidence type="ECO:0000313" key="1">
    <source>
        <dbReference type="EMBL" id="MCV3754230.1"/>
    </source>
</evidence>
<name>A0ABT3BPR0_9BACT</name>
<dbReference type="Proteomes" id="UP001207252">
    <property type="component" value="Unassembled WGS sequence"/>
</dbReference>
<comment type="caution">
    <text evidence="1">The sequence shown here is derived from an EMBL/GenBank/DDBJ whole genome shotgun (WGS) entry which is preliminary data.</text>
</comment>
<proteinExistence type="predicted"/>
<gene>
    <name evidence="1" type="ORF">OF365_02475</name>
</gene>
<reference evidence="1 2" key="1">
    <citation type="journal article" date="2020" name="Int. J. Syst. Evol. Microbiol.">
        <title>Ureaplasma miroungigenitalium sp. nov. isolated from northern elephant seals (Mirounga angustirostris) and Ureaplasma zalophigenitalium sp. nov. isolated from California sea lions (Zalophus californianus).</title>
        <authorList>
            <person name="Volokhov D.V."/>
            <person name="Gulland F.M."/>
            <person name="Gao Y."/>
            <person name="Chizhikov V.E."/>
        </authorList>
    </citation>
    <scope>NUCLEOTIDE SEQUENCE [LARGE SCALE GENOMIC DNA]</scope>
    <source>
        <strain evidence="1 2">CSL7644-GEN</strain>
    </source>
</reference>
<evidence type="ECO:0000313" key="2">
    <source>
        <dbReference type="Proteomes" id="UP001207252"/>
    </source>
</evidence>
<protein>
    <submittedName>
        <fullName evidence="1">Iron ABC transporter substrate-binding protein</fullName>
    </submittedName>
</protein>